<sequence>MRRAALFAIALLFTTHFASACSESTTIVHTTNYPQTRRVNVVEEHFGQAIADPYRWLENDVRNDKEVAAWVESQNKVTNSYLDKLPGRDIFKDRLKQLYNYEQFSIPVKQGGRYFYLYNSGLQNQPVLYVRDSVDGVGRVLIDPNRWAKDGATALAEWSASDDGKRVVYAVQDSGSDWRTIRVLDVNTGKVLDDEVKWVRFSPTIAWAKDGSGFFYARFPEPKQGTESQASVANHAIYFHAIGTPQAQDRLVYATPDQPTLGHYLSITEDGRYIVIVSTPASIGNKLTVVDLQSADWKPRKLVDNLDDQWSVIGNVGTKFFLRTTQDAPRLKVVTMDIASADPVITDVVPEQDSVLGNASLVSGRLLISTRVDVKTEVRRYTLDGKPDGMVKLPGIGTAGGFKSDPDDSETFFIFTSFNTPGVIYRYDVASNKAQVWAKPKVAIDLNRIAVEQRFYKSKDGTRIPMFIVRRKDVTVAAPTLLYAYGGFGIPILPEFLPAPLGWVEQGGVYAIANIRGGSEYGKAWHEAGRRQKKQNVFDDFIAAAEYLKAQGITPQNGLAIQGGSNGGLLIGAVVNQRPDLFAATLPQVGVMDMLRFDQFTGGKLWLDEYGSPAQEADFRNLLKYSPYHNIQSGKAYPAILATTADTDDRVVPGHTFKYVAALQAADIGDKPHLVRIETRAGHGAGKPTDKIIEETADMWAFAAHWTRLDVKPAK</sequence>
<dbReference type="PANTHER" id="PTHR42881:SF2">
    <property type="entry name" value="PROLYL ENDOPEPTIDASE"/>
    <property type="match status" value="1"/>
</dbReference>
<dbReference type="PROSITE" id="PS51257">
    <property type="entry name" value="PROKAR_LIPOPROTEIN"/>
    <property type="match status" value="1"/>
</dbReference>
<keyword evidence="6" id="KW-0720">Serine protease</keyword>
<evidence type="ECO:0000256" key="2">
    <source>
        <dbReference type="ARBA" id="ARBA00005228"/>
    </source>
</evidence>
<dbReference type="Gene3D" id="3.40.50.1820">
    <property type="entry name" value="alpha/beta hydrolase"/>
    <property type="match status" value="1"/>
</dbReference>
<evidence type="ECO:0000313" key="11">
    <source>
        <dbReference type="Proteomes" id="UP000621307"/>
    </source>
</evidence>
<comment type="caution">
    <text evidence="10">The sequence shown here is derived from an EMBL/GenBank/DDBJ whole genome shotgun (WGS) entry which is preliminary data.</text>
</comment>
<dbReference type="SUPFAM" id="SSF50993">
    <property type="entry name" value="Peptidase/esterase 'gauge' domain"/>
    <property type="match status" value="1"/>
</dbReference>
<dbReference type="InterPro" id="IPR023302">
    <property type="entry name" value="Pept_S9A_N"/>
</dbReference>
<dbReference type="Proteomes" id="UP000621307">
    <property type="component" value="Unassembled WGS sequence"/>
</dbReference>
<feature type="domain" description="Peptidase S9 prolyl oligopeptidase catalytic" evidence="8">
    <location>
        <begin position="504"/>
        <end position="707"/>
    </location>
</feature>
<evidence type="ECO:0000313" key="10">
    <source>
        <dbReference type="EMBL" id="MBD2252617.1"/>
    </source>
</evidence>
<dbReference type="InterPro" id="IPR051167">
    <property type="entry name" value="Prolyl_oligopep/macrocyclase"/>
</dbReference>
<comment type="catalytic activity">
    <reaction evidence="1">
        <text>Hydrolysis of Pro-|-Xaa &gt;&gt; Ala-|-Xaa in oligopeptides.</text>
        <dbReference type="EC" id="3.4.21.26"/>
    </reaction>
</comment>
<keyword evidence="11" id="KW-1185">Reference proteome</keyword>
<dbReference type="Gene3D" id="2.130.10.120">
    <property type="entry name" value="Prolyl oligopeptidase, N-terminal domain"/>
    <property type="match status" value="1"/>
</dbReference>
<dbReference type="EMBL" id="JACJQL010000020">
    <property type="protein sequence ID" value="MBD2252617.1"/>
    <property type="molecule type" value="Genomic_DNA"/>
</dbReference>
<evidence type="ECO:0000256" key="4">
    <source>
        <dbReference type="ARBA" id="ARBA00022670"/>
    </source>
</evidence>
<proteinExistence type="inferred from homology"/>
<gene>
    <name evidence="10" type="ORF">H6G14_15085</name>
</gene>
<dbReference type="PROSITE" id="PS00708">
    <property type="entry name" value="PRO_ENDOPEP_SER"/>
    <property type="match status" value="1"/>
</dbReference>
<dbReference type="SUPFAM" id="SSF53474">
    <property type="entry name" value="alpha/beta-Hydrolases"/>
    <property type="match status" value="1"/>
</dbReference>
<comment type="similarity">
    <text evidence="2">Belongs to the peptidase S9A family.</text>
</comment>
<evidence type="ECO:0000256" key="6">
    <source>
        <dbReference type="ARBA" id="ARBA00022825"/>
    </source>
</evidence>
<feature type="domain" description="Peptidase S9A N-terminal" evidence="9">
    <location>
        <begin position="34"/>
        <end position="439"/>
    </location>
</feature>
<dbReference type="InterPro" id="IPR002471">
    <property type="entry name" value="Pept_S9_AS"/>
</dbReference>
<evidence type="ECO:0000256" key="7">
    <source>
        <dbReference type="SAM" id="SignalP"/>
    </source>
</evidence>
<dbReference type="Pfam" id="PF02897">
    <property type="entry name" value="Peptidase_S9_N"/>
    <property type="match status" value="1"/>
</dbReference>
<accession>A0ABR8BEV7</accession>
<evidence type="ECO:0000256" key="5">
    <source>
        <dbReference type="ARBA" id="ARBA00022801"/>
    </source>
</evidence>
<dbReference type="PANTHER" id="PTHR42881">
    <property type="entry name" value="PROLYL ENDOPEPTIDASE"/>
    <property type="match status" value="1"/>
</dbReference>
<name>A0ABR8BEV7_9NOSO</name>
<keyword evidence="5" id="KW-0378">Hydrolase</keyword>
<feature type="signal peptide" evidence="7">
    <location>
        <begin position="1"/>
        <end position="20"/>
    </location>
</feature>
<evidence type="ECO:0000256" key="1">
    <source>
        <dbReference type="ARBA" id="ARBA00001070"/>
    </source>
</evidence>
<dbReference type="PRINTS" id="PR00862">
    <property type="entry name" value="PROLIGOPTASE"/>
</dbReference>
<reference evidence="10 11" key="1">
    <citation type="journal article" date="2020" name="ISME J.">
        <title>Comparative genomics reveals insights into cyanobacterial evolution and habitat adaptation.</title>
        <authorList>
            <person name="Chen M.Y."/>
            <person name="Teng W.K."/>
            <person name="Zhao L."/>
            <person name="Hu C.X."/>
            <person name="Zhou Y.K."/>
            <person name="Han B.P."/>
            <person name="Song L.R."/>
            <person name="Shu W.S."/>
        </authorList>
    </citation>
    <scope>NUCLEOTIDE SEQUENCE [LARGE SCALE GENOMIC DNA]</scope>
    <source>
        <strain evidence="10 11">FACHB-3921</strain>
    </source>
</reference>
<dbReference type="InterPro" id="IPR001375">
    <property type="entry name" value="Peptidase_S9_cat"/>
</dbReference>
<keyword evidence="7" id="KW-0732">Signal</keyword>
<feature type="chain" id="PRO_5047288201" description="prolyl oligopeptidase" evidence="7">
    <location>
        <begin position="21"/>
        <end position="715"/>
    </location>
</feature>
<dbReference type="InterPro" id="IPR029058">
    <property type="entry name" value="AB_hydrolase_fold"/>
</dbReference>
<evidence type="ECO:0000256" key="3">
    <source>
        <dbReference type="ARBA" id="ARBA00011897"/>
    </source>
</evidence>
<organism evidence="10 11">
    <name type="scientific">Nostoc parmelioides FACHB-3921</name>
    <dbReference type="NCBI Taxonomy" id="2692909"/>
    <lineage>
        <taxon>Bacteria</taxon>
        <taxon>Bacillati</taxon>
        <taxon>Cyanobacteriota</taxon>
        <taxon>Cyanophyceae</taxon>
        <taxon>Nostocales</taxon>
        <taxon>Nostocaceae</taxon>
        <taxon>Nostoc</taxon>
    </lineage>
</organism>
<keyword evidence="4" id="KW-0645">Protease</keyword>
<evidence type="ECO:0000259" key="9">
    <source>
        <dbReference type="Pfam" id="PF02897"/>
    </source>
</evidence>
<dbReference type="InterPro" id="IPR002470">
    <property type="entry name" value="Peptidase_S9A"/>
</dbReference>
<dbReference type="Pfam" id="PF00326">
    <property type="entry name" value="Peptidase_S9"/>
    <property type="match status" value="1"/>
</dbReference>
<protein>
    <recommendedName>
        <fullName evidence="3">prolyl oligopeptidase</fullName>
        <ecNumber evidence="3">3.4.21.26</ecNumber>
    </recommendedName>
</protein>
<evidence type="ECO:0000259" key="8">
    <source>
        <dbReference type="Pfam" id="PF00326"/>
    </source>
</evidence>
<dbReference type="EC" id="3.4.21.26" evidence="3"/>